<reference evidence="2" key="1">
    <citation type="submission" date="2023-07" db="EMBL/GenBank/DDBJ databases">
        <authorList>
            <consortium name="AG Swart"/>
            <person name="Singh M."/>
            <person name="Singh A."/>
            <person name="Seah K."/>
            <person name="Emmerich C."/>
        </authorList>
    </citation>
    <scope>NUCLEOTIDE SEQUENCE</scope>
    <source>
        <strain evidence="2">DP1</strain>
    </source>
</reference>
<accession>A0AAD1U2M6</accession>
<protein>
    <recommendedName>
        <fullName evidence="4">MORN repeat protein</fullName>
    </recommendedName>
</protein>
<keyword evidence="1" id="KW-0677">Repeat</keyword>
<dbReference type="PANTHER" id="PTHR43215:SF14">
    <property type="entry name" value="RADIAL SPOKE HEAD 1 HOMOLOG"/>
    <property type="match status" value="1"/>
</dbReference>
<dbReference type="SUPFAM" id="SSF82185">
    <property type="entry name" value="Histone H3 K4-specific methyltransferase SET7/9 N-terminal domain"/>
    <property type="match status" value="2"/>
</dbReference>
<dbReference type="AlphaFoldDB" id="A0AAD1U2M6"/>
<dbReference type="Gene3D" id="2.20.110.10">
    <property type="entry name" value="Histone H3 K4-specific methyltransferase SET7/9 N-terminal domain"/>
    <property type="match status" value="3"/>
</dbReference>
<evidence type="ECO:0000313" key="2">
    <source>
        <dbReference type="EMBL" id="CAI2361092.1"/>
    </source>
</evidence>
<gene>
    <name evidence="2" type="ORF">ECRASSUSDP1_LOCUS2402</name>
</gene>
<proteinExistence type="predicted"/>
<sequence>MGNCPEWCCKVDQVEVISRNNIPKFSKTSYCVEEDHIFYEKFKDRNRKLMQPKYWNLIRAKLSVEVKNVHKRLMMYEYYQRNCRERGRMCCFTKLISFGNSGSFLTTGGSKNQIELPLKHGYYMGEINVDKSSFEGKGAALFQTGSLYEGTFLDNLPHGQGRIIYPEGSYYKGQWQNGKRHGNGEFRSSNGVTYIGQWYKDYKQGMGHEFFPDGSYYKGEFKMNKYEGKAEILYPNGDKYFGEFKGNNHNGEGILYLANGASYEGMFRDNSIHGYGTYKYDREGNKVYKGSFKNGAMDGKGVIKSTSGDTLYGTWKNGKKHGKFKYESPTLVTKYCEYENGKVSPMVQSSDIQTKEDTPQRGL</sequence>
<dbReference type="InterPro" id="IPR003409">
    <property type="entry name" value="MORN"/>
</dbReference>
<evidence type="ECO:0008006" key="4">
    <source>
        <dbReference type="Google" id="ProtNLM"/>
    </source>
</evidence>
<evidence type="ECO:0000313" key="3">
    <source>
        <dbReference type="Proteomes" id="UP001295684"/>
    </source>
</evidence>
<keyword evidence="3" id="KW-1185">Reference proteome</keyword>
<dbReference type="SMART" id="SM00698">
    <property type="entry name" value="MORN"/>
    <property type="match status" value="8"/>
</dbReference>
<evidence type="ECO:0000256" key="1">
    <source>
        <dbReference type="ARBA" id="ARBA00022737"/>
    </source>
</evidence>
<dbReference type="EMBL" id="CAMPGE010002292">
    <property type="protein sequence ID" value="CAI2361092.1"/>
    <property type="molecule type" value="Genomic_DNA"/>
</dbReference>
<organism evidence="2 3">
    <name type="scientific">Euplotes crassus</name>
    <dbReference type="NCBI Taxonomy" id="5936"/>
    <lineage>
        <taxon>Eukaryota</taxon>
        <taxon>Sar</taxon>
        <taxon>Alveolata</taxon>
        <taxon>Ciliophora</taxon>
        <taxon>Intramacronucleata</taxon>
        <taxon>Spirotrichea</taxon>
        <taxon>Hypotrichia</taxon>
        <taxon>Euplotida</taxon>
        <taxon>Euplotidae</taxon>
        <taxon>Moneuplotes</taxon>
    </lineage>
</organism>
<dbReference type="Proteomes" id="UP001295684">
    <property type="component" value="Unassembled WGS sequence"/>
</dbReference>
<dbReference type="Pfam" id="PF02493">
    <property type="entry name" value="MORN"/>
    <property type="match status" value="8"/>
</dbReference>
<dbReference type="PANTHER" id="PTHR43215">
    <property type="entry name" value="RADIAL SPOKE HEAD 1 HOMOLOG"/>
    <property type="match status" value="1"/>
</dbReference>
<comment type="caution">
    <text evidence="2">The sequence shown here is derived from an EMBL/GenBank/DDBJ whole genome shotgun (WGS) entry which is preliminary data.</text>
</comment>
<name>A0AAD1U2M6_EUPCR</name>